<protein>
    <submittedName>
        <fullName evidence="2">Uncharacterized protein</fullName>
    </submittedName>
</protein>
<keyword evidence="1" id="KW-0732">Signal</keyword>
<reference evidence="2 3" key="1">
    <citation type="journal article" date="2018" name="Emerg. Microbes Infect.">
        <title>Phenotypic and molecular analysis of nontypeable Group B streptococci: identification of cps2a and hybrid cps2a/cps5 Group B streptococcal capsule gene clusters.</title>
        <authorList>
            <person name="Alhhazmi A."/>
            <person name="Tyrrell G.J."/>
        </authorList>
    </citation>
    <scope>NUCLEOTIDE SEQUENCE [LARGE SCALE GENOMIC DNA]</scope>
    <source>
        <strain evidence="2 3">PLGBS17</strain>
    </source>
</reference>
<evidence type="ECO:0000313" key="2">
    <source>
        <dbReference type="EMBL" id="RDY75788.1"/>
    </source>
</evidence>
<organism evidence="2 3">
    <name type="scientific">Streptococcus agalactiae</name>
    <dbReference type="NCBI Taxonomy" id="1311"/>
    <lineage>
        <taxon>Bacteria</taxon>
        <taxon>Bacillati</taxon>
        <taxon>Bacillota</taxon>
        <taxon>Bacilli</taxon>
        <taxon>Lactobacillales</taxon>
        <taxon>Streptococcaceae</taxon>
        <taxon>Streptococcus</taxon>
    </lineage>
</organism>
<comment type="caution">
    <text evidence="2">The sequence shown here is derived from an EMBL/GenBank/DDBJ whole genome shotgun (WGS) entry which is preliminary data.</text>
</comment>
<sequence>MNKSKVVLAVCVVGISFLAAMNSDIDSVSANAVMNSNYIPQTSNIIISSEKISPYVIEFVTQQESNNITSYARSLQSQEEENFNTVRFDFTQAEFYDENGNLVDKDTVMETVRPEKLLARSVGTSGGTWFSGSGYNVCKGMRVSGNAGLVGLQSSYYVDFQKVQGGYNRLDRVYGATVDRAGTWTFLANGVFRGSEAPGASAYGGIKGQWSVSPGFGLPTGTSTKYLYFRVGNDTFWLDTNF</sequence>
<dbReference type="AlphaFoldDB" id="A0A7G7HBP2"/>
<proteinExistence type="predicted"/>
<feature type="chain" id="PRO_5039145672" evidence="1">
    <location>
        <begin position="20"/>
        <end position="242"/>
    </location>
</feature>
<accession>A0A7G7HBP2</accession>
<name>A0A7G7HBP2_STRAG</name>
<evidence type="ECO:0000256" key="1">
    <source>
        <dbReference type="SAM" id="SignalP"/>
    </source>
</evidence>
<gene>
    <name evidence="2" type="ORF">C4618_12495</name>
</gene>
<dbReference type="RefSeq" id="WP_001043249.1">
    <property type="nucleotide sequence ID" value="NZ_CDEP01000041.1"/>
</dbReference>
<dbReference type="EMBL" id="QHGZ01000246">
    <property type="protein sequence ID" value="RDY75788.1"/>
    <property type="molecule type" value="Genomic_DNA"/>
</dbReference>
<feature type="signal peptide" evidence="1">
    <location>
        <begin position="1"/>
        <end position="19"/>
    </location>
</feature>
<dbReference type="Proteomes" id="UP000256718">
    <property type="component" value="Unassembled WGS sequence"/>
</dbReference>
<evidence type="ECO:0000313" key="3">
    <source>
        <dbReference type="Proteomes" id="UP000256718"/>
    </source>
</evidence>